<dbReference type="EMBL" id="CAJVPM010044900">
    <property type="protein sequence ID" value="CAG8715165.1"/>
    <property type="molecule type" value="Genomic_DNA"/>
</dbReference>
<dbReference type="Proteomes" id="UP000789860">
    <property type="component" value="Unassembled WGS sequence"/>
</dbReference>
<protein>
    <submittedName>
        <fullName evidence="1">1866_t:CDS:1</fullName>
    </submittedName>
</protein>
<feature type="non-terminal residue" evidence="1">
    <location>
        <position position="164"/>
    </location>
</feature>
<accession>A0ACA9PSX8</accession>
<reference evidence="1" key="1">
    <citation type="submission" date="2021-06" db="EMBL/GenBank/DDBJ databases">
        <authorList>
            <person name="Kallberg Y."/>
            <person name="Tangrot J."/>
            <person name="Rosling A."/>
        </authorList>
    </citation>
    <scope>NUCLEOTIDE SEQUENCE</scope>
    <source>
        <strain evidence="1">AU212A</strain>
    </source>
</reference>
<organism evidence="1 2">
    <name type="scientific">Scutellospora calospora</name>
    <dbReference type="NCBI Taxonomy" id="85575"/>
    <lineage>
        <taxon>Eukaryota</taxon>
        <taxon>Fungi</taxon>
        <taxon>Fungi incertae sedis</taxon>
        <taxon>Mucoromycota</taxon>
        <taxon>Glomeromycotina</taxon>
        <taxon>Glomeromycetes</taxon>
        <taxon>Diversisporales</taxon>
        <taxon>Gigasporaceae</taxon>
        <taxon>Scutellospora</taxon>
    </lineage>
</organism>
<gene>
    <name evidence="1" type="ORF">SCALOS_LOCUS11035</name>
</gene>
<evidence type="ECO:0000313" key="1">
    <source>
        <dbReference type="EMBL" id="CAG8715165.1"/>
    </source>
</evidence>
<sequence>CELPRAGRCHLGHRCARRLPQLNQLARAHSRLSRGELPSSALRSIHPQDRRLERGGSPTARARRAFRRRFRPPRSGFPSDQHLRPLDLRGDQQSRAKTTASIASTRSTPQQALLNVRDAKGVSVRHREQNLRRHRCQPYFLERLRSVLRLRRCDSRHQSAVWMG</sequence>
<feature type="non-terminal residue" evidence="1">
    <location>
        <position position="1"/>
    </location>
</feature>
<keyword evidence="2" id="KW-1185">Reference proteome</keyword>
<comment type="caution">
    <text evidence="1">The sequence shown here is derived from an EMBL/GenBank/DDBJ whole genome shotgun (WGS) entry which is preliminary data.</text>
</comment>
<name>A0ACA9PSX8_9GLOM</name>
<evidence type="ECO:0000313" key="2">
    <source>
        <dbReference type="Proteomes" id="UP000789860"/>
    </source>
</evidence>
<proteinExistence type="predicted"/>